<comment type="similarity">
    <text evidence="1">Belongs to the C/M/P thioester hydrolase family.</text>
</comment>
<evidence type="ECO:0000256" key="2">
    <source>
        <dbReference type="ARBA" id="ARBA00011881"/>
    </source>
</evidence>
<sequence>MADVLNNLLALLQLEKIEENLFRGQSQDLGFPQVFGGQVMGQALSAAKQTVDESRSVHSFHSYFLRPGDVSKPIVYDVHSIRDGKSFTTRRVAAIQNGKPILYMSASFQRKEDGFDHQDNMPEVPGPEGLMSELEMARKFKHLIPESLREKLTCDKPIEIRPVNPVNPLAPEKRDPVNYVWFKATGKMPDDLRVHKYLLAYASDFYFLITALLPHKVSLWQKNLQVATIDHAMWFHRDFRMDDWLLYAVDSPSASGARGLVRGQFFNRQGQLVASTMQEGLIRLHEK</sequence>
<dbReference type="PANTHER" id="PTHR11066">
    <property type="entry name" value="ACYL-COA THIOESTERASE"/>
    <property type="match status" value="1"/>
</dbReference>
<dbReference type="Proteomes" id="UP000257039">
    <property type="component" value="Unassembled WGS sequence"/>
</dbReference>
<evidence type="ECO:0000313" key="12">
    <source>
        <dbReference type="Proteomes" id="UP000257039"/>
    </source>
</evidence>
<keyword evidence="4" id="KW-0443">Lipid metabolism</keyword>
<dbReference type="InterPro" id="IPR049449">
    <property type="entry name" value="TesB_ACOT8-like_N"/>
</dbReference>
<evidence type="ECO:0000256" key="1">
    <source>
        <dbReference type="ARBA" id="ARBA00006538"/>
    </source>
</evidence>
<dbReference type="InterPro" id="IPR025652">
    <property type="entry name" value="TesB_C"/>
</dbReference>
<evidence type="ECO:0000313" key="11">
    <source>
        <dbReference type="EMBL" id="RDH45615.1"/>
    </source>
</evidence>
<name>A0A4P9VQ27_9GAMM</name>
<protein>
    <recommendedName>
        <fullName evidence="7">Acyl-CoA thioesterase 2</fullName>
        <ecNumber evidence="5">3.1.2.20</ecNumber>
    </recommendedName>
    <alternativeName>
        <fullName evidence="8">Thioesterase II</fullName>
    </alternativeName>
</protein>
<dbReference type="GO" id="GO:0009062">
    <property type="term" value="P:fatty acid catabolic process"/>
    <property type="evidence" value="ECO:0007669"/>
    <property type="project" value="TreeGrafter"/>
</dbReference>
<dbReference type="InterPro" id="IPR042171">
    <property type="entry name" value="Acyl-CoA_hotdog"/>
</dbReference>
<dbReference type="GO" id="GO:0006637">
    <property type="term" value="P:acyl-CoA metabolic process"/>
    <property type="evidence" value="ECO:0007669"/>
    <property type="project" value="InterPro"/>
</dbReference>
<comment type="caution">
    <text evidence="11">The sequence shown here is derived from an EMBL/GenBank/DDBJ whole genome shotgun (WGS) entry which is preliminary data.</text>
</comment>
<reference evidence="11 12" key="1">
    <citation type="submission" date="2017-04" db="EMBL/GenBank/DDBJ databases">
        <title>Draft genome sequence of Zooshikella ganghwensis VG4 isolated from Red Sea sediments.</title>
        <authorList>
            <person name="Rehman Z."/>
            <person name="Alam I."/>
            <person name="Kamau A."/>
            <person name="Bajic V."/>
            <person name="Leiknes T."/>
        </authorList>
    </citation>
    <scope>NUCLEOTIDE SEQUENCE [LARGE SCALE GENOMIC DNA]</scope>
    <source>
        <strain evidence="11 12">VG4</strain>
    </source>
</reference>
<dbReference type="EMBL" id="NDXW01000001">
    <property type="protein sequence ID" value="RDH45615.1"/>
    <property type="molecule type" value="Genomic_DNA"/>
</dbReference>
<evidence type="ECO:0000256" key="7">
    <source>
        <dbReference type="ARBA" id="ARBA00071120"/>
    </source>
</evidence>
<evidence type="ECO:0000259" key="10">
    <source>
        <dbReference type="Pfam" id="PF13622"/>
    </source>
</evidence>
<dbReference type="PANTHER" id="PTHR11066:SF34">
    <property type="entry name" value="ACYL-COENZYME A THIOESTERASE 8"/>
    <property type="match status" value="1"/>
</dbReference>
<dbReference type="CDD" id="cd03444">
    <property type="entry name" value="Thioesterase_II_repeat1"/>
    <property type="match status" value="1"/>
</dbReference>
<evidence type="ECO:0000256" key="3">
    <source>
        <dbReference type="ARBA" id="ARBA00022801"/>
    </source>
</evidence>
<dbReference type="GO" id="GO:0047617">
    <property type="term" value="F:fatty acyl-CoA hydrolase activity"/>
    <property type="evidence" value="ECO:0007669"/>
    <property type="project" value="UniProtKB-EC"/>
</dbReference>
<accession>A0A4P9VQ27</accession>
<dbReference type="InterPro" id="IPR003703">
    <property type="entry name" value="Acyl_CoA_thio"/>
</dbReference>
<dbReference type="Gene3D" id="2.40.160.210">
    <property type="entry name" value="Acyl-CoA thioesterase, double hotdog domain"/>
    <property type="match status" value="1"/>
</dbReference>
<evidence type="ECO:0000256" key="6">
    <source>
        <dbReference type="ARBA" id="ARBA00050943"/>
    </source>
</evidence>
<feature type="domain" description="Acyl-CoA thioesterase 2 C-terminal" evidence="9">
    <location>
        <begin position="149"/>
        <end position="281"/>
    </location>
</feature>
<proteinExistence type="inferred from homology"/>
<dbReference type="EC" id="3.1.2.20" evidence="5"/>
<dbReference type="NCBIfam" id="TIGR00189">
    <property type="entry name" value="tesB"/>
    <property type="match status" value="1"/>
</dbReference>
<evidence type="ECO:0000256" key="4">
    <source>
        <dbReference type="ARBA" id="ARBA00023098"/>
    </source>
</evidence>
<keyword evidence="12" id="KW-1185">Reference proteome</keyword>
<comment type="catalytic activity">
    <reaction evidence="6">
        <text>a fatty acyl-CoA + H2O = a fatty acid + CoA + H(+)</text>
        <dbReference type="Rhea" id="RHEA:16781"/>
        <dbReference type="ChEBI" id="CHEBI:15377"/>
        <dbReference type="ChEBI" id="CHEBI:15378"/>
        <dbReference type="ChEBI" id="CHEBI:28868"/>
        <dbReference type="ChEBI" id="CHEBI:57287"/>
        <dbReference type="ChEBI" id="CHEBI:77636"/>
        <dbReference type="EC" id="3.1.2.20"/>
    </reaction>
    <physiologicalReaction direction="left-to-right" evidence="6">
        <dbReference type="Rhea" id="RHEA:16782"/>
    </physiologicalReaction>
</comment>
<comment type="subunit">
    <text evidence="2">Homotetramer.</text>
</comment>
<feature type="domain" description="Acyl-CoA thioesterase-like N-terminal HotDog" evidence="10">
    <location>
        <begin position="34"/>
        <end position="109"/>
    </location>
</feature>
<dbReference type="GO" id="GO:0005829">
    <property type="term" value="C:cytosol"/>
    <property type="evidence" value="ECO:0007669"/>
    <property type="project" value="TreeGrafter"/>
</dbReference>
<dbReference type="FunFam" id="2.40.160.210:FF:000001">
    <property type="entry name" value="Acyl-CoA thioesterase II"/>
    <property type="match status" value="1"/>
</dbReference>
<evidence type="ECO:0000256" key="5">
    <source>
        <dbReference type="ARBA" id="ARBA00038894"/>
    </source>
</evidence>
<dbReference type="Pfam" id="PF13622">
    <property type="entry name" value="4HBT_3"/>
    <property type="match status" value="1"/>
</dbReference>
<dbReference type="SUPFAM" id="SSF54637">
    <property type="entry name" value="Thioesterase/thiol ester dehydrase-isomerase"/>
    <property type="match status" value="2"/>
</dbReference>
<dbReference type="Pfam" id="PF02551">
    <property type="entry name" value="Acyl_CoA_thio"/>
    <property type="match status" value="1"/>
</dbReference>
<dbReference type="RefSeq" id="WP_027708399.1">
    <property type="nucleotide sequence ID" value="NZ_JAEVHG010000010.1"/>
</dbReference>
<evidence type="ECO:0000259" key="9">
    <source>
        <dbReference type="Pfam" id="PF02551"/>
    </source>
</evidence>
<dbReference type="CDD" id="cd03445">
    <property type="entry name" value="Thioesterase_II_repeat2"/>
    <property type="match status" value="1"/>
</dbReference>
<keyword evidence="3" id="KW-0378">Hydrolase</keyword>
<evidence type="ECO:0000256" key="8">
    <source>
        <dbReference type="ARBA" id="ARBA00079653"/>
    </source>
</evidence>
<dbReference type="InterPro" id="IPR029069">
    <property type="entry name" value="HotDog_dom_sf"/>
</dbReference>
<gene>
    <name evidence="11" type="primary">tesB</name>
    <name evidence="11" type="ORF">B9G39_20365</name>
</gene>
<dbReference type="AlphaFoldDB" id="A0A4P9VQ27"/>
<organism evidence="11 12">
    <name type="scientific">Zooshikella ganghwensis</name>
    <dbReference type="NCBI Taxonomy" id="202772"/>
    <lineage>
        <taxon>Bacteria</taxon>
        <taxon>Pseudomonadati</taxon>
        <taxon>Pseudomonadota</taxon>
        <taxon>Gammaproteobacteria</taxon>
        <taxon>Oceanospirillales</taxon>
        <taxon>Zooshikellaceae</taxon>
        <taxon>Zooshikella</taxon>
    </lineage>
</organism>